<dbReference type="EMBL" id="BMML01000051">
    <property type="protein sequence ID" value="GGN46097.1"/>
    <property type="molecule type" value="Genomic_DNA"/>
</dbReference>
<evidence type="ECO:0000259" key="3">
    <source>
        <dbReference type="PROSITE" id="PS51841"/>
    </source>
</evidence>
<accession>A0A918CXK8</accession>
<comment type="caution">
    <text evidence="4">The sequence shown here is derived from an EMBL/GenBank/DDBJ whole genome shotgun (WGS) entry which is preliminary data.</text>
</comment>
<dbReference type="InterPro" id="IPR001322">
    <property type="entry name" value="Lamin_tail_dom"/>
</dbReference>
<dbReference type="Gene3D" id="2.60.40.1260">
    <property type="entry name" value="Lamin Tail domain"/>
    <property type="match status" value="1"/>
</dbReference>
<evidence type="ECO:0000256" key="2">
    <source>
        <dbReference type="SAM" id="SignalP"/>
    </source>
</evidence>
<protein>
    <recommendedName>
        <fullName evidence="3">LTD domain-containing protein</fullName>
    </recommendedName>
</protein>
<dbReference type="AlphaFoldDB" id="A0A918CXK8"/>
<dbReference type="Proteomes" id="UP000653411">
    <property type="component" value="Unassembled WGS sequence"/>
</dbReference>
<reference evidence="4" key="1">
    <citation type="journal article" date="2014" name="Int. J. Syst. Evol. Microbiol.">
        <title>Complete genome sequence of Corynebacterium casei LMG S-19264T (=DSM 44701T), isolated from a smear-ripened cheese.</title>
        <authorList>
            <consortium name="US DOE Joint Genome Institute (JGI-PGF)"/>
            <person name="Walter F."/>
            <person name="Albersmeier A."/>
            <person name="Kalinowski J."/>
            <person name="Ruckert C."/>
        </authorList>
    </citation>
    <scope>NUCLEOTIDE SEQUENCE</scope>
    <source>
        <strain evidence="4">CGMCC 4.7110</strain>
    </source>
</reference>
<organism evidence="4 5">
    <name type="scientific">Streptomyces fuscichromogenes</name>
    <dbReference type="NCBI Taxonomy" id="1324013"/>
    <lineage>
        <taxon>Bacteria</taxon>
        <taxon>Bacillati</taxon>
        <taxon>Actinomycetota</taxon>
        <taxon>Actinomycetes</taxon>
        <taxon>Kitasatosporales</taxon>
        <taxon>Streptomycetaceae</taxon>
        <taxon>Streptomyces</taxon>
    </lineage>
</organism>
<dbReference type="InterPro" id="IPR036415">
    <property type="entry name" value="Lamin_tail_dom_sf"/>
</dbReference>
<feature type="region of interest" description="Disordered" evidence="1">
    <location>
        <begin position="159"/>
        <end position="227"/>
    </location>
</feature>
<dbReference type="Pfam" id="PF00932">
    <property type="entry name" value="LTD"/>
    <property type="match status" value="1"/>
</dbReference>
<evidence type="ECO:0000256" key="1">
    <source>
        <dbReference type="SAM" id="MobiDB-lite"/>
    </source>
</evidence>
<dbReference type="PROSITE" id="PS51841">
    <property type="entry name" value="LTD"/>
    <property type="match status" value="1"/>
</dbReference>
<reference evidence="4" key="2">
    <citation type="submission" date="2020-09" db="EMBL/GenBank/DDBJ databases">
        <authorList>
            <person name="Sun Q."/>
            <person name="Zhou Y."/>
        </authorList>
    </citation>
    <scope>NUCLEOTIDE SEQUENCE</scope>
    <source>
        <strain evidence="4">CGMCC 4.7110</strain>
    </source>
</reference>
<proteinExistence type="predicted"/>
<keyword evidence="5" id="KW-1185">Reference proteome</keyword>
<keyword evidence="2" id="KW-0732">Signal</keyword>
<feature type="chain" id="PRO_5037828307" description="LTD domain-containing protein" evidence="2">
    <location>
        <begin position="31"/>
        <end position="227"/>
    </location>
</feature>
<evidence type="ECO:0000313" key="5">
    <source>
        <dbReference type="Proteomes" id="UP000653411"/>
    </source>
</evidence>
<evidence type="ECO:0000313" key="4">
    <source>
        <dbReference type="EMBL" id="GGN46097.1"/>
    </source>
</evidence>
<feature type="domain" description="LTD" evidence="3">
    <location>
        <begin position="31"/>
        <end position="163"/>
    </location>
</feature>
<gene>
    <name evidence="4" type="ORF">GCM10011578_098670</name>
</gene>
<name>A0A918CXK8_9ACTN</name>
<dbReference type="SUPFAM" id="SSF74853">
    <property type="entry name" value="Lamin A/C globular tail domain"/>
    <property type="match status" value="1"/>
</dbReference>
<feature type="compositionally biased region" description="Basic and acidic residues" evidence="1">
    <location>
        <begin position="160"/>
        <end position="221"/>
    </location>
</feature>
<feature type="signal peptide" evidence="2">
    <location>
        <begin position="1"/>
        <end position="30"/>
    </location>
</feature>
<sequence>MSVSVTVRRVTTAAAMAAACVGGLALPAAAAGQPAARPHDGAVVISDVQYDSPGRDDRTNWSLNKEWVDVTNTSGRAVNLDGWTLSDEAGHTYTFDRFRLDSRSTVRVHTGIGRDRSTDVYQDRRTYVWDNDSDTATLRNDHGRFIDEVSWGYHRGGGHRFGDGDHNGGGDRWTGGEHRGRGDHRFDGEHRGGGDDRIGGDGRRGEHRGGDDGRFEGEHRDGGHRRR</sequence>